<accession>A0AA36E327</accession>
<proteinExistence type="predicted"/>
<name>A0AA36E327_LACSI</name>
<dbReference type="EMBL" id="OX465080">
    <property type="protein sequence ID" value="CAI9281171.1"/>
    <property type="molecule type" value="Genomic_DNA"/>
</dbReference>
<evidence type="ECO:0000313" key="2">
    <source>
        <dbReference type="Proteomes" id="UP001177003"/>
    </source>
</evidence>
<sequence length="141" mass="17260">MTNLSMRDLFKNLDFLLPRQFQISLKNKKICWSTVIFQEECKFTNLLIKWISITHRFNGFPFLERMSKLLWSVESRMVFVWMMVHSPWMNCTYRSIHFCFFEVRFFNEPIDGVWWLACKQFLCDKTSNLTGCWLNWSNRRC</sequence>
<reference evidence="1" key="1">
    <citation type="submission" date="2023-04" db="EMBL/GenBank/DDBJ databases">
        <authorList>
            <person name="Vijverberg K."/>
            <person name="Xiong W."/>
            <person name="Schranz E."/>
        </authorList>
    </citation>
    <scope>NUCLEOTIDE SEQUENCE</scope>
</reference>
<keyword evidence="2" id="KW-1185">Reference proteome</keyword>
<protein>
    <submittedName>
        <fullName evidence="1">Uncharacterized protein</fullName>
    </submittedName>
</protein>
<evidence type="ECO:0000313" key="1">
    <source>
        <dbReference type="EMBL" id="CAI9281171.1"/>
    </source>
</evidence>
<gene>
    <name evidence="1" type="ORF">LSALG_LOCUS20884</name>
</gene>
<dbReference type="Proteomes" id="UP001177003">
    <property type="component" value="Chromosome 4"/>
</dbReference>
<organism evidence="1 2">
    <name type="scientific">Lactuca saligna</name>
    <name type="common">Willowleaf lettuce</name>
    <dbReference type="NCBI Taxonomy" id="75948"/>
    <lineage>
        <taxon>Eukaryota</taxon>
        <taxon>Viridiplantae</taxon>
        <taxon>Streptophyta</taxon>
        <taxon>Embryophyta</taxon>
        <taxon>Tracheophyta</taxon>
        <taxon>Spermatophyta</taxon>
        <taxon>Magnoliopsida</taxon>
        <taxon>eudicotyledons</taxon>
        <taxon>Gunneridae</taxon>
        <taxon>Pentapetalae</taxon>
        <taxon>asterids</taxon>
        <taxon>campanulids</taxon>
        <taxon>Asterales</taxon>
        <taxon>Asteraceae</taxon>
        <taxon>Cichorioideae</taxon>
        <taxon>Cichorieae</taxon>
        <taxon>Lactucinae</taxon>
        <taxon>Lactuca</taxon>
    </lineage>
</organism>
<dbReference type="AlphaFoldDB" id="A0AA36E327"/>